<feature type="compositionally biased region" description="Polar residues" evidence="1">
    <location>
        <begin position="90"/>
        <end position="102"/>
    </location>
</feature>
<sequence length="137" mass="14929">MSDVHGASDVANAPWRSSSLDPAAAPGAAGERATVDDPEAMHVRYLPEAVVFLDTPLFKGEVRAHCLRDSLYDVVLGNIKGAVPLDTSRVMATQTTNPSSSADIEEKTPKTPTNRRSRRHDQVTEFIRLHIHNSESP</sequence>
<protein>
    <submittedName>
        <fullName evidence="2">Uncharacterized protein</fullName>
    </submittedName>
</protein>
<name>A0A9D4PJ71_RHISA</name>
<dbReference type="AlphaFoldDB" id="A0A9D4PJ71"/>
<organism evidence="2 3">
    <name type="scientific">Rhipicephalus sanguineus</name>
    <name type="common">Brown dog tick</name>
    <name type="synonym">Ixodes sanguineus</name>
    <dbReference type="NCBI Taxonomy" id="34632"/>
    <lineage>
        <taxon>Eukaryota</taxon>
        <taxon>Metazoa</taxon>
        <taxon>Ecdysozoa</taxon>
        <taxon>Arthropoda</taxon>
        <taxon>Chelicerata</taxon>
        <taxon>Arachnida</taxon>
        <taxon>Acari</taxon>
        <taxon>Parasitiformes</taxon>
        <taxon>Ixodida</taxon>
        <taxon>Ixodoidea</taxon>
        <taxon>Ixodidae</taxon>
        <taxon>Rhipicephalinae</taxon>
        <taxon>Rhipicephalus</taxon>
        <taxon>Rhipicephalus</taxon>
    </lineage>
</organism>
<comment type="caution">
    <text evidence="2">The sequence shown here is derived from an EMBL/GenBank/DDBJ whole genome shotgun (WGS) entry which is preliminary data.</text>
</comment>
<dbReference type="EMBL" id="JABSTV010001253">
    <property type="protein sequence ID" value="KAH7944202.1"/>
    <property type="molecule type" value="Genomic_DNA"/>
</dbReference>
<proteinExistence type="predicted"/>
<keyword evidence="3" id="KW-1185">Reference proteome</keyword>
<reference evidence="2" key="1">
    <citation type="journal article" date="2020" name="Cell">
        <title>Large-Scale Comparative Analyses of Tick Genomes Elucidate Their Genetic Diversity and Vector Capacities.</title>
        <authorList>
            <consortium name="Tick Genome and Microbiome Consortium (TIGMIC)"/>
            <person name="Jia N."/>
            <person name="Wang J."/>
            <person name="Shi W."/>
            <person name="Du L."/>
            <person name="Sun Y."/>
            <person name="Zhan W."/>
            <person name="Jiang J.F."/>
            <person name="Wang Q."/>
            <person name="Zhang B."/>
            <person name="Ji P."/>
            <person name="Bell-Sakyi L."/>
            <person name="Cui X.M."/>
            <person name="Yuan T.T."/>
            <person name="Jiang B.G."/>
            <person name="Yang W.F."/>
            <person name="Lam T.T."/>
            <person name="Chang Q.C."/>
            <person name="Ding S.J."/>
            <person name="Wang X.J."/>
            <person name="Zhu J.G."/>
            <person name="Ruan X.D."/>
            <person name="Zhao L."/>
            <person name="Wei J.T."/>
            <person name="Ye R.Z."/>
            <person name="Que T.C."/>
            <person name="Du C.H."/>
            <person name="Zhou Y.H."/>
            <person name="Cheng J.X."/>
            <person name="Dai P.F."/>
            <person name="Guo W.B."/>
            <person name="Han X.H."/>
            <person name="Huang E.J."/>
            <person name="Li L.F."/>
            <person name="Wei W."/>
            <person name="Gao Y.C."/>
            <person name="Liu J.Z."/>
            <person name="Shao H.Z."/>
            <person name="Wang X."/>
            <person name="Wang C.C."/>
            <person name="Yang T.C."/>
            <person name="Huo Q.B."/>
            <person name="Li W."/>
            <person name="Chen H.Y."/>
            <person name="Chen S.E."/>
            <person name="Zhou L.G."/>
            <person name="Ni X.B."/>
            <person name="Tian J.H."/>
            <person name="Sheng Y."/>
            <person name="Liu T."/>
            <person name="Pan Y.S."/>
            <person name="Xia L.Y."/>
            <person name="Li J."/>
            <person name="Zhao F."/>
            <person name="Cao W.C."/>
        </authorList>
    </citation>
    <scope>NUCLEOTIDE SEQUENCE</scope>
    <source>
        <strain evidence="2">Rsan-2018</strain>
    </source>
</reference>
<gene>
    <name evidence="2" type="ORF">HPB52_017081</name>
</gene>
<dbReference type="Proteomes" id="UP000821837">
    <property type="component" value="Unassembled WGS sequence"/>
</dbReference>
<evidence type="ECO:0000313" key="3">
    <source>
        <dbReference type="Proteomes" id="UP000821837"/>
    </source>
</evidence>
<feature type="region of interest" description="Disordered" evidence="1">
    <location>
        <begin position="1"/>
        <end position="35"/>
    </location>
</feature>
<accession>A0A9D4PJ71</accession>
<reference evidence="2" key="2">
    <citation type="submission" date="2021-09" db="EMBL/GenBank/DDBJ databases">
        <authorList>
            <person name="Jia N."/>
            <person name="Wang J."/>
            <person name="Shi W."/>
            <person name="Du L."/>
            <person name="Sun Y."/>
            <person name="Zhan W."/>
            <person name="Jiang J."/>
            <person name="Wang Q."/>
            <person name="Zhang B."/>
            <person name="Ji P."/>
            <person name="Sakyi L.B."/>
            <person name="Cui X."/>
            <person name="Yuan T."/>
            <person name="Jiang B."/>
            <person name="Yang W."/>
            <person name="Lam T.T.-Y."/>
            <person name="Chang Q."/>
            <person name="Ding S."/>
            <person name="Wang X."/>
            <person name="Zhu J."/>
            <person name="Ruan X."/>
            <person name="Zhao L."/>
            <person name="Wei J."/>
            <person name="Que T."/>
            <person name="Du C."/>
            <person name="Cheng J."/>
            <person name="Dai P."/>
            <person name="Han X."/>
            <person name="Huang E."/>
            <person name="Gao Y."/>
            <person name="Liu J."/>
            <person name="Shao H."/>
            <person name="Ye R."/>
            <person name="Li L."/>
            <person name="Wei W."/>
            <person name="Wang X."/>
            <person name="Wang C."/>
            <person name="Huo Q."/>
            <person name="Li W."/>
            <person name="Guo W."/>
            <person name="Chen H."/>
            <person name="Chen S."/>
            <person name="Zhou L."/>
            <person name="Zhou L."/>
            <person name="Ni X."/>
            <person name="Tian J."/>
            <person name="Zhou Y."/>
            <person name="Sheng Y."/>
            <person name="Liu T."/>
            <person name="Pan Y."/>
            <person name="Xia L."/>
            <person name="Li J."/>
            <person name="Zhao F."/>
            <person name="Cao W."/>
        </authorList>
    </citation>
    <scope>NUCLEOTIDE SEQUENCE</scope>
    <source>
        <strain evidence="2">Rsan-2018</strain>
        <tissue evidence="2">Larvae</tissue>
    </source>
</reference>
<evidence type="ECO:0000256" key="1">
    <source>
        <dbReference type="SAM" id="MobiDB-lite"/>
    </source>
</evidence>
<feature type="region of interest" description="Disordered" evidence="1">
    <location>
        <begin position="90"/>
        <end position="119"/>
    </location>
</feature>
<evidence type="ECO:0000313" key="2">
    <source>
        <dbReference type="EMBL" id="KAH7944202.1"/>
    </source>
</evidence>